<evidence type="ECO:0000313" key="1">
    <source>
        <dbReference type="EMBL" id="KAI9156817.1"/>
    </source>
</evidence>
<evidence type="ECO:0000313" key="2">
    <source>
        <dbReference type="Proteomes" id="UP001064489"/>
    </source>
</evidence>
<keyword evidence="2" id="KW-1185">Reference proteome</keyword>
<dbReference type="AlphaFoldDB" id="A0AAD5IA57"/>
<comment type="caution">
    <text evidence="1">The sequence shown here is derived from an EMBL/GenBank/DDBJ whole genome shotgun (WGS) entry which is preliminary data.</text>
</comment>
<proteinExistence type="predicted"/>
<protein>
    <submittedName>
        <fullName evidence="1">Uncharacterized protein</fullName>
    </submittedName>
</protein>
<reference evidence="1" key="1">
    <citation type="journal article" date="2022" name="Plant J.">
        <title>Strategies of tolerance reflected in two North American maple genomes.</title>
        <authorList>
            <person name="McEvoy S.L."/>
            <person name="Sezen U.U."/>
            <person name="Trouern-Trend A."/>
            <person name="McMahon S.M."/>
            <person name="Schaberg P.G."/>
            <person name="Yang J."/>
            <person name="Wegrzyn J.L."/>
            <person name="Swenson N.G."/>
        </authorList>
    </citation>
    <scope>NUCLEOTIDE SEQUENCE</scope>
    <source>
        <strain evidence="1">91603</strain>
    </source>
</reference>
<gene>
    <name evidence="1" type="ORF">LWI28_012628</name>
</gene>
<dbReference type="Proteomes" id="UP001064489">
    <property type="component" value="Chromosome 12"/>
</dbReference>
<sequence length="129" mass="14369">MSATLENCQATVTTIITKSWLKSTTKEIGWLDLRLSGDRPSSHLAALPRTAAVAAIEALKDWLHTYQFKKEEEGTMTPSSVLLRSKPDDQFQVFSVADLTLKQVQTSVLAVAQLQNQVIAILRHLRRPP</sequence>
<name>A0AAD5IA57_ACENE</name>
<organism evidence="1 2">
    <name type="scientific">Acer negundo</name>
    <name type="common">Box elder</name>
    <dbReference type="NCBI Taxonomy" id="4023"/>
    <lineage>
        <taxon>Eukaryota</taxon>
        <taxon>Viridiplantae</taxon>
        <taxon>Streptophyta</taxon>
        <taxon>Embryophyta</taxon>
        <taxon>Tracheophyta</taxon>
        <taxon>Spermatophyta</taxon>
        <taxon>Magnoliopsida</taxon>
        <taxon>eudicotyledons</taxon>
        <taxon>Gunneridae</taxon>
        <taxon>Pentapetalae</taxon>
        <taxon>rosids</taxon>
        <taxon>malvids</taxon>
        <taxon>Sapindales</taxon>
        <taxon>Sapindaceae</taxon>
        <taxon>Hippocastanoideae</taxon>
        <taxon>Acereae</taxon>
        <taxon>Acer</taxon>
    </lineage>
</organism>
<accession>A0AAD5IA57</accession>
<dbReference type="EMBL" id="JAJSOW010000107">
    <property type="protein sequence ID" value="KAI9156817.1"/>
    <property type="molecule type" value="Genomic_DNA"/>
</dbReference>
<reference evidence="1" key="2">
    <citation type="submission" date="2023-02" db="EMBL/GenBank/DDBJ databases">
        <authorList>
            <person name="Swenson N.G."/>
            <person name="Wegrzyn J.L."/>
            <person name="Mcevoy S.L."/>
        </authorList>
    </citation>
    <scope>NUCLEOTIDE SEQUENCE</scope>
    <source>
        <strain evidence="1">91603</strain>
        <tissue evidence="1">Leaf</tissue>
    </source>
</reference>